<dbReference type="InterPro" id="IPR036291">
    <property type="entry name" value="NAD(P)-bd_dom_sf"/>
</dbReference>
<dbReference type="CDD" id="cd08276">
    <property type="entry name" value="MDR7"/>
    <property type="match status" value="1"/>
</dbReference>
<gene>
    <name evidence="2" type="ORF">EW146_g9351</name>
</gene>
<reference evidence="2 3" key="1">
    <citation type="submission" date="2019-02" db="EMBL/GenBank/DDBJ databases">
        <title>Genome sequencing of the rare red list fungi Bondarzewia mesenterica.</title>
        <authorList>
            <person name="Buettner E."/>
            <person name="Kellner H."/>
        </authorList>
    </citation>
    <scope>NUCLEOTIDE SEQUENCE [LARGE SCALE GENOMIC DNA]</scope>
    <source>
        <strain evidence="2 3">DSM 108281</strain>
    </source>
</reference>
<name>A0A4S4L7H3_9AGAM</name>
<organism evidence="2 3">
    <name type="scientific">Bondarzewia mesenterica</name>
    <dbReference type="NCBI Taxonomy" id="1095465"/>
    <lineage>
        <taxon>Eukaryota</taxon>
        <taxon>Fungi</taxon>
        <taxon>Dikarya</taxon>
        <taxon>Basidiomycota</taxon>
        <taxon>Agaricomycotina</taxon>
        <taxon>Agaricomycetes</taxon>
        <taxon>Russulales</taxon>
        <taxon>Bondarzewiaceae</taxon>
        <taxon>Bondarzewia</taxon>
    </lineage>
</organism>
<dbReference type="Gene3D" id="3.40.50.720">
    <property type="entry name" value="NAD(P)-binding Rossmann-like Domain"/>
    <property type="match status" value="1"/>
</dbReference>
<dbReference type="InterPro" id="IPR020843">
    <property type="entry name" value="ER"/>
</dbReference>
<dbReference type="GO" id="GO:0016491">
    <property type="term" value="F:oxidoreductase activity"/>
    <property type="evidence" value="ECO:0007669"/>
    <property type="project" value="InterPro"/>
</dbReference>
<dbReference type="InterPro" id="IPR013154">
    <property type="entry name" value="ADH-like_N"/>
</dbReference>
<sequence>MPQTYTAFHLVETKGPSGLSKSDQEVIPVPRAHEVLVRIHAVSLNFRDLVISRGQYGMGTKKDVVPCSDMAGEVVSVGEGVREFKQGDRVVALFDQYHLYGPGESMNGALGAPIDGVLQEYRVFDAVGLLNFPEHLTYEEAACWPCAGVTAWNALFGGIPLTPGQTVLIQGTGGVSMLGLILANAAGAKALRMSSTTRNTPTGKKVAMQLTNGRGAHYIIDNVGTTGLEKCFNCSAQGGIINAIGFLGGEGNEKYPNVSLLAIFKNTTLRGINVGSKQLFQDLLRFVEVQQLRPHIDKVFPFEQTLEAFEYFAGRGHIGKVVIRVSPQ</sequence>
<evidence type="ECO:0000259" key="1">
    <source>
        <dbReference type="SMART" id="SM00829"/>
    </source>
</evidence>
<proteinExistence type="predicted"/>
<dbReference type="OrthoDB" id="9930022at2759"/>
<dbReference type="SMART" id="SM00829">
    <property type="entry name" value="PKS_ER"/>
    <property type="match status" value="1"/>
</dbReference>
<accession>A0A4S4L7H3</accession>
<evidence type="ECO:0000313" key="3">
    <source>
        <dbReference type="Proteomes" id="UP000310158"/>
    </source>
</evidence>
<dbReference type="InterPro" id="IPR052711">
    <property type="entry name" value="Zinc_ADH-like"/>
</dbReference>
<dbReference type="Gene3D" id="3.90.180.10">
    <property type="entry name" value="Medium-chain alcohol dehydrogenases, catalytic domain"/>
    <property type="match status" value="1"/>
</dbReference>
<keyword evidence="3" id="KW-1185">Reference proteome</keyword>
<dbReference type="Proteomes" id="UP000310158">
    <property type="component" value="Unassembled WGS sequence"/>
</dbReference>
<dbReference type="SUPFAM" id="SSF50129">
    <property type="entry name" value="GroES-like"/>
    <property type="match status" value="1"/>
</dbReference>
<comment type="caution">
    <text evidence="2">The sequence shown here is derived from an EMBL/GenBank/DDBJ whole genome shotgun (WGS) entry which is preliminary data.</text>
</comment>
<dbReference type="SUPFAM" id="SSF51735">
    <property type="entry name" value="NAD(P)-binding Rossmann-fold domains"/>
    <property type="match status" value="1"/>
</dbReference>
<dbReference type="EMBL" id="SGPL01000787">
    <property type="protein sequence ID" value="THH07345.1"/>
    <property type="molecule type" value="Genomic_DNA"/>
</dbReference>
<dbReference type="InterPro" id="IPR011032">
    <property type="entry name" value="GroES-like_sf"/>
</dbReference>
<dbReference type="AlphaFoldDB" id="A0A4S4L7H3"/>
<dbReference type="Pfam" id="PF08240">
    <property type="entry name" value="ADH_N"/>
    <property type="match status" value="1"/>
</dbReference>
<evidence type="ECO:0000313" key="2">
    <source>
        <dbReference type="EMBL" id="THH07345.1"/>
    </source>
</evidence>
<dbReference type="PANTHER" id="PTHR45033:SF2">
    <property type="entry name" value="ZINC-TYPE ALCOHOL DEHYDROGENASE-LIKE PROTEIN C1773.06C"/>
    <property type="match status" value="1"/>
</dbReference>
<dbReference type="PANTHER" id="PTHR45033">
    <property type="match status" value="1"/>
</dbReference>
<dbReference type="Pfam" id="PF13602">
    <property type="entry name" value="ADH_zinc_N_2"/>
    <property type="match status" value="1"/>
</dbReference>
<feature type="domain" description="Enoyl reductase (ER)" evidence="1">
    <location>
        <begin position="15"/>
        <end position="323"/>
    </location>
</feature>
<protein>
    <recommendedName>
        <fullName evidence="1">Enoyl reductase (ER) domain-containing protein</fullName>
    </recommendedName>
</protein>